<dbReference type="PRINTS" id="PR01415">
    <property type="entry name" value="ANKYRIN"/>
</dbReference>
<feature type="region of interest" description="Disordered" evidence="4">
    <location>
        <begin position="255"/>
        <end position="281"/>
    </location>
</feature>
<evidence type="ECO:0000313" key="8">
    <source>
        <dbReference type="Proteomes" id="UP000002258"/>
    </source>
</evidence>
<dbReference type="OMA" id="LCTALNW"/>
<evidence type="ECO:0000256" key="1">
    <source>
        <dbReference type="ARBA" id="ARBA00022737"/>
    </source>
</evidence>
<dbReference type="InterPro" id="IPR030395">
    <property type="entry name" value="GP_PDE_dom"/>
</dbReference>
<dbReference type="KEGG" id="pic:PICST_81069"/>
<organism evidence="7 8">
    <name type="scientific">Scheffersomyces stipitis (strain ATCC 58785 / CBS 6054 / NBRC 10063 / NRRL Y-11545)</name>
    <name type="common">Yeast</name>
    <name type="synonym">Pichia stipitis</name>
    <dbReference type="NCBI Taxonomy" id="322104"/>
    <lineage>
        <taxon>Eukaryota</taxon>
        <taxon>Fungi</taxon>
        <taxon>Dikarya</taxon>
        <taxon>Ascomycota</taxon>
        <taxon>Saccharomycotina</taxon>
        <taxon>Pichiomycetes</taxon>
        <taxon>Debaryomycetaceae</taxon>
        <taxon>Scheffersomyces</taxon>
    </lineage>
</organism>
<dbReference type="CDD" id="cd14483">
    <property type="entry name" value="SPX_PHO81_NUC-2_like"/>
    <property type="match status" value="1"/>
</dbReference>
<dbReference type="SUPFAM" id="SSF51695">
    <property type="entry name" value="PLC-like phosphodiesterases"/>
    <property type="match status" value="1"/>
</dbReference>
<feature type="compositionally biased region" description="Acidic residues" evidence="4">
    <location>
        <begin position="714"/>
        <end position="723"/>
    </location>
</feature>
<keyword evidence="1" id="KW-0677">Repeat</keyword>
<dbReference type="Pfam" id="PF12796">
    <property type="entry name" value="Ank_2"/>
    <property type="match status" value="2"/>
</dbReference>
<sequence length="1302" mass="146180">MKFGKYLASRQLELPEYSGHFIDYKALKKLIKQLAIPTTTSTNDESNRPLTQAEIQQTLKENKASFFFRVERELDKVNSFYLEKQANLAINLDLLVMKKNELLTKSAYFINQQNNSSNGGGPTSNPSANSINANFRNSISYLNLYQNFKKIHQDLIRLQQFIELNETGFSKVVKKWDKRSKSHTKELFISTAVSVQPVFHKNEINELSDLVTQSLFDLESIMDGDYSTLNNYSSSSLAATSPPILKVLSRTNSTSNINIPSDPSDSASERHQSISSLPIPGNFPASRNSSIINLQNNEIDELYSSFVNVATIKDPDLSILSRWVDKVKSSSKSGRNESSASISSSSSGKPQFNSIAKFKLSKIFLLSVANLKISDSFLESFLDLIHYEIDFAFINDEFNNNKNILHECCSIPPDSTHERSHHVIINNGVKVINSTDSINHSRTFIIQHIMNNLDQQQRANLLICKDFNGRTCLHYASQNNRLDLLEILTTYFPKEHIDDLDNDSMSPLLLAIKHGNLNVIKKLVQSGSNCFPQNDESKLQYLPINYACKFGEYKTLEYLLSYSKPTNNNEQLNQQDVEGLPPLHVIARSGHYKLIKLLIQYGAEINRVDGFNKWTPIFYAASEGHVKTTQELVKLGAKLNIVDEDGYNVLYYCVVEGHINVLNELLNHYNTIQSNQKRENINTINTIISEEIIASKQQQNSSTDSNNSMSILVENDDDSEDSGSIDKNNVDSIPDLQLPPPILPLRRYGHNFLEQKVLIELIFPSDAEFINFFNSTTDLKPGRITLTSNNSDIVPRNILLPIADDTKAINNCVFQTEVDSLNEFRIDFEIFPKFGTRLIAKTTALSFSQIDTSSPEINSIQLPLFDLRLRNIGELKFNYQVIFPFSGTLLETSKFDTYWKSSTSFVKNRQTLKLNAAGGLSPNNFLSPSSINSMIGSSSTASKSNASGNGNSNLINNPLTSTNELVSGSTPSSIVTATSLSGEYLRIKICLLNDGTPVVCPHWSIPITENIDLYLPNLSLEQLSSITNDLFDYGKVIHDLSGMTIKDIVLIKKLLRIIYLPLDVLLEILNVEINLNLELVFPSLYELENLPFIGNIQSNLNNFIDFTLNDVFNHIRSSKLSHGSSGRSIIFLSSNSLICKILNWKQPNFPVFLIMNGIAYNGNKRKFESRTANGLLIEDIQKSKAASGHQPITPDSKPPNKSSRDKIVSNHQEVTIRSIKEAVNFTINNNLIGLITSIHLLDLVPKLVPLIRSRGLVLVASSDVGDEENEESLQKELDSYTRTEINGLRFDDVLSFKEDITM</sequence>
<dbReference type="EMBL" id="AAVQ01000002">
    <property type="protein sequence ID" value="EAZ62748.2"/>
    <property type="molecule type" value="Genomic_DNA"/>
</dbReference>
<dbReference type="eggNOG" id="KOG1161">
    <property type="taxonomic scope" value="Eukaryota"/>
</dbReference>
<feature type="compositionally biased region" description="Low complexity" evidence="4">
    <location>
        <begin position="330"/>
        <end position="347"/>
    </location>
</feature>
<dbReference type="SUPFAM" id="SSF48403">
    <property type="entry name" value="Ankyrin repeat"/>
    <property type="match status" value="1"/>
</dbReference>
<feature type="repeat" description="ANK" evidence="3">
    <location>
        <begin position="612"/>
        <end position="644"/>
    </location>
</feature>
<protein>
    <submittedName>
        <fullName evidence="7">Positive regulatory protein of phosphate pathway</fullName>
    </submittedName>
</protein>
<feature type="region of interest" description="Disordered" evidence="4">
    <location>
        <begin position="695"/>
        <end position="732"/>
    </location>
</feature>
<dbReference type="PANTHER" id="PTHR24198">
    <property type="entry name" value="ANKYRIN REPEAT AND PROTEIN KINASE DOMAIN-CONTAINING PROTEIN"/>
    <property type="match status" value="1"/>
</dbReference>
<evidence type="ECO:0000259" key="6">
    <source>
        <dbReference type="PROSITE" id="PS51704"/>
    </source>
</evidence>
<dbReference type="InterPro" id="IPR057506">
    <property type="entry name" value="C2_GPCPD1"/>
</dbReference>
<dbReference type="SMART" id="SM00248">
    <property type="entry name" value="ANK"/>
    <property type="match status" value="7"/>
</dbReference>
<evidence type="ECO:0000313" key="7">
    <source>
        <dbReference type="EMBL" id="EAZ62748.2"/>
    </source>
</evidence>
<evidence type="ECO:0000256" key="3">
    <source>
        <dbReference type="PROSITE-ProRule" id="PRU00023"/>
    </source>
</evidence>
<dbReference type="PROSITE" id="PS51382">
    <property type="entry name" value="SPX"/>
    <property type="match status" value="1"/>
</dbReference>
<dbReference type="Proteomes" id="UP000002258">
    <property type="component" value="Chromosome 1"/>
</dbReference>
<dbReference type="eggNOG" id="KOG2421">
    <property type="taxonomic scope" value="Eukaryota"/>
</dbReference>
<dbReference type="Gene3D" id="1.25.40.20">
    <property type="entry name" value="Ankyrin repeat-containing domain"/>
    <property type="match status" value="2"/>
</dbReference>
<feature type="domain" description="SPX" evidence="5">
    <location>
        <begin position="1"/>
        <end position="190"/>
    </location>
</feature>
<accession>A3GH32</accession>
<dbReference type="HOGENOM" id="CLU_002842_1_0_1"/>
<dbReference type="InParanoid" id="A3GH32"/>
<dbReference type="RefSeq" id="XP_001386771.2">
    <property type="nucleotide sequence ID" value="XM_001386734.1"/>
</dbReference>
<dbReference type="GO" id="GO:0008081">
    <property type="term" value="F:phosphoric diester hydrolase activity"/>
    <property type="evidence" value="ECO:0007669"/>
    <property type="project" value="InterPro"/>
</dbReference>
<dbReference type="GO" id="GO:0006629">
    <property type="term" value="P:lipid metabolic process"/>
    <property type="evidence" value="ECO:0007669"/>
    <property type="project" value="InterPro"/>
</dbReference>
<dbReference type="GeneID" id="4851581"/>
<dbReference type="PANTHER" id="PTHR24198:SF165">
    <property type="entry name" value="ANKYRIN REPEAT-CONTAINING PROTEIN-RELATED"/>
    <property type="match status" value="1"/>
</dbReference>
<dbReference type="Pfam" id="PF03105">
    <property type="entry name" value="SPX"/>
    <property type="match status" value="2"/>
</dbReference>
<dbReference type="PROSITE" id="PS51704">
    <property type="entry name" value="GP_PDE"/>
    <property type="match status" value="1"/>
</dbReference>
<feature type="domain" description="GP-PDE" evidence="6">
    <location>
        <begin position="953"/>
        <end position="1302"/>
    </location>
</feature>
<gene>
    <name evidence="7" type="primary">PHO81</name>
    <name evidence="7" type="ORF">PICST_81069</name>
</gene>
<feature type="region of interest" description="Disordered" evidence="4">
    <location>
        <begin position="1183"/>
        <end position="1208"/>
    </location>
</feature>
<dbReference type="Pfam" id="PF25329">
    <property type="entry name" value="C2_GDE1"/>
    <property type="match status" value="1"/>
</dbReference>
<evidence type="ECO:0000259" key="5">
    <source>
        <dbReference type="PROSITE" id="PS51382"/>
    </source>
</evidence>
<feature type="repeat" description="ANK" evidence="3">
    <location>
        <begin position="503"/>
        <end position="535"/>
    </location>
</feature>
<dbReference type="PROSITE" id="PS50297">
    <property type="entry name" value="ANK_REP_REGION"/>
    <property type="match status" value="3"/>
</dbReference>
<proteinExistence type="predicted"/>
<evidence type="ECO:0000256" key="2">
    <source>
        <dbReference type="ARBA" id="ARBA00023043"/>
    </source>
</evidence>
<dbReference type="OrthoDB" id="1577640at2759"/>
<dbReference type="FunCoup" id="A3GH32">
    <property type="interactions" value="202"/>
</dbReference>
<name>A3GH32_PICST</name>
<dbReference type="InterPro" id="IPR017946">
    <property type="entry name" value="PLC-like_Pdiesterase_TIM-brl"/>
</dbReference>
<feature type="compositionally biased region" description="Low complexity" evidence="4">
    <location>
        <begin position="695"/>
        <end position="710"/>
    </location>
</feature>
<feature type="region of interest" description="Disordered" evidence="4">
    <location>
        <begin position="330"/>
        <end position="350"/>
    </location>
</feature>
<evidence type="ECO:0000256" key="4">
    <source>
        <dbReference type="SAM" id="MobiDB-lite"/>
    </source>
</evidence>
<dbReference type="InterPro" id="IPR004331">
    <property type="entry name" value="SPX_dom"/>
</dbReference>
<comment type="caution">
    <text evidence="7">The sequence shown here is derived from an EMBL/GenBank/DDBJ whole genome shotgun (WGS) entry which is preliminary data.</text>
</comment>
<feature type="repeat" description="ANK" evidence="3">
    <location>
        <begin position="578"/>
        <end position="610"/>
    </location>
</feature>
<feature type="compositionally biased region" description="Polar residues" evidence="4">
    <location>
        <begin position="255"/>
        <end position="266"/>
    </location>
</feature>
<dbReference type="STRING" id="322104.A3GH32"/>
<dbReference type="InterPro" id="IPR036770">
    <property type="entry name" value="Ankyrin_rpt-contain_sf"/>
</dbReference>
<dbReference type="Gene3D" id="3.20.20.190">
    <property type="entry name" value="Phosphatidylinositol (PI) phosphodiesterase"/>
    <property type="match status" value="1"/>
</dbReference>
<dbReference type="eggNOG" id="KOG0504">
    <property type="taxonomic scope" value="Eukaryota"/>
</dbReference>
<reference evidence="7 8" key="1">
    <citation type="journal article" date="2007" name="Nat. Biotechnol.">
        <title>Genome sequence of the lignocellulose-bioconverting and xylose-fermenting yeast Pichia stipitis.</title>
        <authorList>
            <person name="Jeffries T.W."/>
            <person name="Grigoriev I.V."/>
            <person name="Grimwood J."/>
            <person name="Laplaza J.M."/>
            <person name="Aerts A."/>
            <person name="Salamov A."/>
            <person name="Schmutz J."/>
            <person name="Lindquist E."/>
            <person name="Dehal P."/>
            <person name="Shapiro H."/>
            <person name="Jin Y.S."/>
            <person name="Passoth V."/>
            <person name="Richardson P.M."/>
        </authorList>
    </citation>
    <scope>NUCLEOTIDE SEQUENCE [LARGE SCALE GENOMIC DNA]</scope>
    <source>
        <strain evidence="8">ATCC 58785 / CBS 6054 / NBRC 10063 / NRRL Y-11545</strain>
    </source>
</reference>
<dbReference type="PROSITE" id="PS50088">
    <property type="entry name" value="ANK_REPEAT"/>
    <property type="match status" value="3"/>
</dbReference>
<keyword evidence="8" id="KW-1185">Reference proteome</keyword>
<dbReference type="InterPro" id="IPR002110">
    <property type="entry name" value="Ankyrin_rpt"/>
</dbReference>
<keyword evidence="2 3" id="KW-0040">ANK repeat</keyword>